<dbReference type="EMBL" id="CP065956">
    <property type="protein sequence ID" value="QSR87543.1"/>
    <property type="molecule type" value="Genomic_DNA"/>
</dbReference>
<sequence>MHNLKSNSMYKKLPYVFSIALFLGLGIIIVAFLSIINFYLSSQGFRDFLSQKIQNIIQVKGQFSPIYIQGNSLSAQKYQGYGEPSSPIKEIEASSIDCQLLLRKLFSRLLYIQELKVENLQVQFKEQDLTPQPSSPSLVSPSTLKEKEEKTAPFYKNFVPRKVEWGRIIIQNSLIRWPKSIAGGGRLENAALELDKSEGTDIWIGRGTGGNLYISSYPPFKVKELFFKLFSDHCYIQRLVLLNEQKGEVELSGRWNWKNKEKNIEIHLKALPLPLFLPPSWKGKIDGNLYGKTFLCESRSMETSLEGEIHLENGLIGELPLLASMALFGTKNTVPLDLAKADLFVSKSKTEFNHITLEARGKMKLEGQIEIEGDQIRGQLLAGLNPKQLELLPGAKQKVFVQEKEGYQWATVNISGSVEDPKEDLTPRLTAAAEAALKESASQILKSTLDFLKKIQPPNSSP</sequence>
<reference evidence="2 3" key="1">
    <citation type="submission" date="2020-12" db="EMBL/GenBank/DDBJ databases">
        <authorList>
            <person name="Awala S.I."/>
            <person name="Gwak J.-H."/>
            <person name="Kim S.-J."/>
            <person name="Rhee S.-K."/>
        </authorList>
    </citation>
    <scope>NUCLEOTIDE SEQUENCE [LARGE SCALE GENOMIC DNA]</scope>
    <source>
        <strain evidence="2 3">IT5</strain>
    </source>
</reference>
<accession>A0ABX7PY05</accession>
<evidence type="ECO:0000313" key="2">
    <source>
        <dbReference type="EMBL" id="QSR87543.1"/>
    </source>
</evidence>
<keyword evidence="1" id="KW-0812">Transmembrane</keyword>
<keyword evidence="1" id="KW-0472">Membrane</keyword>
<name>A0ABX7PY05_9BACT</name>
<gene>
    <name evidence="2" type="ORF">EM20IM_04265</name>
</gene>
<keyword evidence="1" id="KW-1133">Transmembrane helix</keyword>
<organism evidence="2 3">
    <name type="scientific">Candidatus Methylacidiphilum infernorum</name>
    <dbReference type="NCBI Taxonomy" id="511746"/>
    <lineage>
        <taxon>Bacteria</taxon>
        <taxon>Pseudomonadati</taxon>
        <taxon>Verrucomicrobiota</taxon>
        <taxon>Methylacidiphilae</taxon>
        <taxon>Methylacidiphilales</taxon>
        <taxon>Methylacidiphilaceae</taxon>
        <taxon>Methylacidiphilum (ex Ratnadevi et al. 2023)</taxon>
    </lineage>
</organism>
<protein>
    <recommendedName>
        <fullName evidence="4">AsmA-like C-terminal domain-containing protein</fullName>
    </recommendedName>
</protein>
<dbReference type="Proteomes" id="UP000663088">
    <property type="component" value="Chromosome"/>
</dbReference>
<evidence type="ECO:0008006" key="4">
    <source>
        <dbReference type="Google" id="ProtNLM"/>
    </source>
</evidence>
<evidence type="ECO:0000256" key="1">
    <source>
        <dbReference type="SAM" id="Phobius"/>
    </source>
</evidence>
<feature type="transmembrane region" description="Helical" evidence="1">
    <location>
        <begin position="15"/>
        <end position="40"/>
    </location>
</feature>
<keyword evidence="3" id="KW-1185">Reference proteome</keyword>
<proteinExistence type="predicted"/>
<evidence type="ECO:0000313" key="3">
    <source>
        <dbReference type="Proteomes" id="UP000663088"/>
    </source>
</evidence>